<reference evidence="1 2" key="1">
    <citation type="submission" date="2019-12" db="EMBL/GenBank/DDBJ databases">
        <title>Mucilaginibacter sp. HMF7410 genome sequencing and assembly.</title>
        <authorList>
            <person name="Kang H."/>
            <person name="Cha I."/>
            <person name="Kim H."/>
            <person name="Joh K."/>
        </authorList>
    </citation>
    <scope>NUCLEOTIDE SEQUENCE [LARGE SCALE GENOMIC DNA]</scope>
    <source>
        <strain evidence="1 2">HMF7410</strain>
    </source>
</reference>
<proteinExistence type="predicted"/>
<dbReference type="AlphaFoldDB" id="A0A7K1SW01"/>
<evidence type="ECO:0000313" key="1">
    <source>
        <dbReference type="EMBL" id="MVN21408.1"/>
    </source>
</evidence>
<evidence type="ECO:0008006" key="3">
    <source>
        <dbReference type="Google" id="ProtNLM"/>
    </source>
</evidence>
<accession>A0A7K1SW01</accession>
<comment type="caution">
    <text evidence="1">The sequence shown here is derived from an EMBL/GenBank/DDBJ whole genome shotgun (WGS) entry which is preliminary data.</text>
</comment>
<dbReference type="Proteomes" id="UP000462014">
    <property type="component" value="Unassembled WGS sequence"/>
</dbReference>
<keyword evidence="2" id="KW-1185">Reference proteome</keyword>
<evidence type="ECO:0000313" key="2">
    <source>
        <dbReference type="Proteomes" id="UP000462014"/>
    </source>
</evidence>
<dbReference type="InterPro" id="IPR008928">
    <property type="entry name" value="6-hairpin_glycosidase_sf"/>
</dbReference>
<dbReference type="InterPro" id="IPR012341">
    <property type="entry name" value="6hp_glycosidase-like_sf"/>
</dbReference>
<dbReference type="SUPFAM" id="SSF48208">
    <property type="entry name" value="Six-hairpin glycosidases"/>
    <property type="match status" value="1"/>
</dbReference>
<dbReference type="Gene3D" id="1.50.10.10">
    <property type="match status" value="1"/>
</dbReference>
<dbReference type="RefSeq" id="WP_157565725.1">
    <property type="nucleotide sequence ID" value="NZ_WPIK01000006.1"/>
</dbReference>
<sequence length="711" mass="81548">MKSVRFITFITLFISFFSGLAQKIDRKAVVGRHNVIVHQADTLSSLTVGNGKFAFTVDATGLQTFPEVYAKGVPLGTESEWGWHSFPNKENYRFENSLKEYDLDGKKIKYSVQWHGPEINKESADYFRINQHRLQLGNIGLDIYKKDGSLISLEDVKNIHQELDLWKGEISSKFTIEGVPVEVITCAHQTKDEIAAKVTSPLIQEGRLELRIRFPYPTGAFADFGSNYKNNEKHQSAIIQNQKNGAVFKHVLDTTTYYLTGKWSDAIAKKKPSHYYTILPDKRSNTFQFSFLFSPKIKNVQADGFAKTEANSQKLWNTFWQSGAAVDFAGSTDKRAFELERRVVLSQYLEKVQCAGNFPPQETGLTYNSWYGKPHMEMFWWHAAHYAFWNRTDLLEKSMNWYFTAYKGAKDIAKRQGFKGVRWQKMTDNEGRESPSSVGALLIWQQPHLIYLAELIYRDKKSMDVLNKYKELVFATADFMASFPTFDAQNNRYNLGKGMIPAQECFNAVDTFNPTYELAYWDWALNIAQQWRLRLGLPRKKEWDLVLNKLARLPQKNGVYLAAESVPDCYSPDSKYLTDHPAVLAALSTIPPSHQLDTAVMHTTFNLVKKAWHWEHTWGWDFPMVAMTATRLNVPEEAIDALFKNVETNTYLQNGHNYQDKRLTIYLPGNGGLLAAVAMMCAGWDGKKTENPGFPKNGEWKVRWEGFKPMP</sequence>
<dbReference type="GO" id="GO:0005975">
    <property type="term" value="P:carbohydrate metabolic process"/>
    <property type="evidence" value="ECO:0007669"/>
    <property type="project" value="InterPro"/>
</dbReference>
<name>A0A7K1SW01_9SPHI</name>
<protein>
    <recommendedName>
        <fullName evidence="3">Glycoside hydrolase family 65</fullName>
    </recommendedName>
</protein>
<gene>
    <name evidence="1" type="ORF">GO621_07650</name>
</gene>
<organism evidence="1 2">
    <name type="scientific">Mucilaginibacter arboris</name>
    <dbReference type="NCBI Taxonomy" id="2682090"/>
    <lineage>
        <taxon>Bacteria</taxon>
        <taxon>Pseudomonadati</taxon>
        <taxon>Bacteroidota</taxon>
        <taxon>Sphingobacteriia</taxon>
        <taxon>Sphingobacteriales</taxon>
        <taxon>Sphingobacteriaceae</taxon>
        <taxon>Mucilaginibacter</taxon>
    </lineage>
</organism>
<dbReference type="EMBL" id="WPIK01000006">
    <property type="protein sequence ID" value="MVN21408.1"/>
    <property type="molecule type" value="Genomic_DNA"/>
</dbReference>